<organism evidence="2 3">
    <name type="scientific">Shewanella dokdonensis</name>
    <dbReference type="NCBI Taxonomy" id="712036"/>
    <lineage>
        <taxon>Bacteria</taxon>
        <taxon>Pseudomonadati</taxon>
        <taxon>Pseudomonadota</taxon>
        <taxon>Gammaproteobacteria</taxon>
        <taxon>Alteromonadales</taxon>
        <taxon>Shewanellaceae</taxon>
        <taxon>Shewanella</taxon>
    </lineage>
</organism>
<name>A0ABX8DGV8_9GAMM</name>
<protein>
    <recommendedName>
        <fullName evidence="1">MmyB-like transcription regulator ligand binding domain-containing protein</fullName>
    </recommendedName>
</protein>
<dbReference type="Proteomes" id="UP000676428">
    <property type="component" value="Chromosome"/>
</dbReference>
<keyword evidence="3" id="KW-1185">Reference proteome</keyword>
<dbReference type="Pfam" id="PF17765">
    <property type="entry name" value="MLTR_LBD"/>
    <property type="match status" value="1"/>
</dbReference>
<dbReference type="PANTHER" id="PTHR35010">
    <property type="entry name" value="BLL4672 PROTEIN-RELATED"/>
    <property type="match status" value="1"/>
</dbReference>
<accession>A0ABX8DGV8</accession>
<evidence type="ECO:0000259" key="1">
    <source>
        <dbReference type="Pfam" id="PF17765"/>
    </source>
</evidence>
<dbReference type="RefSeq" id="WP_213682607.1">
    <property type="nucleotide sequence ID" value="NZ_CP074572.1"/>
</dbReference>
<feature type="domain" description="MmyB-like transcription regulator ligand binding" evidence="1">
    <location>
        <begin position="39"/>
        <end position="82"/>
    </location>
</feature>
<dbReference type="EMBL" id="CP074572">
    <property type="protein sequence ID" value="QVK23993.1"/>
    <property type="molecule type" value="Genomic_DNA"/>
</dbReference>
<proteinExistence type="predicted"/>
<evidence type="ECO:0000313" key="2">
    <source>
        <dbReference type="EMBL" id="QVK23993.1"/>
    </source>
</evidence>
<dbReference type="PANTHER" id="PTHR35010:SF2">
    <property type="entry name" value="BLL4672 PROTEIN"/>
    <property type="match status" value="1"/>
</dbReference>
<sequence length="89" mass="9853">MLSALSQALQLNPSEHEYLSNLCSLRNPCAHKVCQQLVPETKQLMRQLTPLPALLINARLDIIATNEAFDVMAGLAVAQLPRKKEIICT</sequence>
<gene>
    <name evidence="2" type="ORF">KHX94_04985</name>
</gene>
<reference evidence="2 3" key="1">
    <citation type="journal article" date="2012" name="Int. J. Syst. Evol. Microbiol.">
        <title>Shewanella dokdonensis sp. nov., isolated from seawater.</title>
        <authorList>
            <person name="Sung H.R."/>
            <person name="Yoon J.H."/>
            <person name="Ghim S.Y."/>
        </authorList>
    </citation>
    <scope>NUCLEOTIDE SEQUENCE [LARGE SCALE GENOMIC DNA]</scope>
    <source>
        <strain evidence="2 3">DSM 23626</strain>
    </source>
</reference>
<evidence type="ECO:0000313" key="3">
    <source>
        <dbReference type="Proteomes" id="UP000676428"/>
    </source>
</evidence>
<dbReference type="InterPro" id="IPR041413">
    <property type="entry name" value="MLTR_LBD"/>
</dbReference>